<accession>T1CEK0</accession>
<dbReference type="PANTHER" id="PTHR11808:SF85">
    <property type="entry name" value="CYSTATHIONINE GAMMA-LYASE-RELATED"/>
    <property type="match status" value="1"/>
</dbReference>
<dbReference type="InterPro" id="IPR015421">
    <property type="entry name" value="PyrdxlP-dep_Trfase_major"/>
</dbReference>
<dbReference type="GO" id="GO:0030170">
    <property type="term" value="F:pyridoxal phosphate binding"/>
    <property type="evidence" value="ECO:0007669"/>
    <property type="project" value="InterPro"/>
</dbReference>
<dbReference type="GO" id="GO:0019343">
    <property type="term" value="P:cysteine biosynthetic process via cystathionine"/>
    <property type="evidence" value="ECO:0007669"/>
    <property type="project" value="TreeGrafter"/>
</dbReference>
<dbReference type="EMBL" id="AUZZ01001409">
    <property type="protein sequence ID" value="EQD64434.1"/>
    <property type="molecule type" value="Genomic_DNA"/>
</dbReference>
<evidence type="ECO:0000313" key="3">
    <source>
        <dbReference type="EMBL" id="EQD64434.1"/>
    </source>
</evidence>
<dbReference type="SUPFAM" id="SSF53383">
    <property type="entry name" value="PLP-dependent transferases"/>
    <property type="match status" value="1"/>
</dbReference>
<dbReference type="PROSITE" id="PS00868">
    <property type="entry name" value="CYS_MET_METAB_PP"/>
    <property type="match status" value="1"/>
</dbReference>
<dbReference type="InterPro" id="IPR015424">
    <property type="entry name" value="PyrdxlP-dep_Trfase"/>
</dbReference>
<feature type="non-terminal residue" evidence="3">
    <location>
        <position position="1"/>
    </location>
</feature>
<dbReference type="PANTHER" id="PTHR11808">
    <property type="entry name" value="TRANS-SULFURATION ENZYME FAMILY MEMBER"/>
    <property type="match status" value="1"/>
</dbReference>
<reference evidence="3" key="2">
    <citation type="journal article" date="2014" name="ISME J.">
        <title>Microbial stratification in low pH oxic and suboxic macroscopic growths along an acid mine drainage.</title>
        <authorList>
            <person name="Mendez-Garcia C."/>
            <person name="Mesa V."/>
            <person name="Sprenger R.R."/>
            <person name="Richter M."/>
            <person name="Diez M.S."/>
            <person name="Solano J."/>
            <person name="Bargiela R."/>
            <person name="Golyshina O.V."/>
            <person name="Manteca A."/>
            <person name="Ramos J.L."/>
            <person name="Gallego J.R."/>
            <person name="Llorente I."/>
            <person name="Martins Dos Santos V.A."/>
            <person name="Jensen O.N."/>
            <person name="Pelaez A.I."/>
            <person name="Sanchez J."/>
            <person name="Ferrer M."/>
        </authorList>
    </citation>
    <scope>NUCLEOTIDE SEQUENCE</scope>
</reference>
<dbReference type="InterPro" id="IPR054542">
    <property type="entry name" value="Cys_met_metab_PP"/>
</dbReference>
<feature type="non-terminal residue" evidence="3">
    <location>
        <position position="219"/>
    </location>
</feature>
<dbReference type="Pfam" id="PF01053">
    <property type="entry name" value="Cys_Met_Meta_PP"/>
    <property type="match status" value="1"/>
</dbReference>
<gene>
    <name evidence="3" type="ORF">B2A_02001</name>
</gene>
<dbReference type="AlphaFoldDB" id="T1CEK0"/>
<reference evidence="3" key="1">
    <citation type="submission" date="2013-08" db="EMBL/GenBank/DDBJ databases">
        <authorList>
            <person name="Mendez C."/>
            <person name="Richter M."/>
            <person name="Ferrer M."/>
            <person name="Sanchez J."/>
        </authorList>
    </citation>
    <scope>NUCLEOTIDE SEQUENCE</scope>
</reference>
<keyword evidence="2" id="KW-0663">Pyridoxal phosphate</keyword>
<dbReference type="InterPro" id="IPR015422">
    <property type="entry name" value="PyrdxlP-dep_Trfase_small"/>
</dbReference>
<dbReference type="InterPro" id="IPR000277">
    <property type="entry name" value="Cys/Met-Metab_PyrdxlP-dep_enz"/>
</dbReference>
<proteinExistence type="predicted"/>
<dbReference type="GO" id="GO:0019346">
    <property type="term" value="P:transsulfuration"/>
    <property type="evidence" value="ECO:0007669"/>
    <property type="project" value="InterPro"/>
</dbReference>
<dbReference type="Gene3D" id="3.90.1150.10">
    <property type="entry name" value="Aspartate Aminotransferase, domain 1"/>
    <property type="match status" value="1"/>
</dbReference>
<name>T1CEK0_9ZZZZ</name>
<evidence type="ECO:0000256" key="2">
    <source>
        <dbReference type="ARBA" id="ARBA00022898"/>
    </source>
</evidence>
<sequence length="219" mass="23520">PTNPILSVHDLGAWASESDSAGALLVVDNTFATPLNQRPLTWGADLVVHSATKYLGGHSDLMAGAVVGPQRLIDRIDARHALGSVLDPWSAYLLHRSLKTLGLRVARQNETARTVAAALRAHPAVGRVYFPGWNSPEEEEIARRQMTGRGGMVSFDLRGGAPTIRGFLHRLRFIEVAPSLGGVESLVSVPPETSHRGFDEAERARLGIGDGLVRLSLGI</sequence>
<protein>
    <submittedName>
        <fullName evidence="3">Cys/Met metabolism, pyridoxal phosphate-dependent enzyme</fullName>
    </submittedName>
</protein>
<comment type="caution">
    <text evidence="3">The sequence shown here is derived from an EMBL/GenBank/DDBJ whole genome shotgun (WGS) entry which is preliminary data.</text>
</comment>
<organism evidence="3">
    <name type="scientific">mine drainage metagenome</name>
    <dbReference type="NCBI Taxonomy" id="410659"/>
    <lineage>
        <taxon>unclassified sequences</taxon>
        <taxon>metagenomes</taxon>
        <taxon>ecological metagenomes</taxon>
    </lineage>
</organism>
<dbReference type="GO" id="GO:0005737">
    <property type="term" value="C:cytoplasm"/>
    <property type="evidence" value="ECO:0007669"/>
    <property type="project" value="TreeGrafter"/>
</dbReference>
<dbReference type="Gene3D" id="3.40.640.10">
    <property type="entry name" value="Type I PLP-dependent aspartate aminotransferase-like (Major domain)"/>
    <property type="match status" value="1"/>
</dbReference>
<comment type="cofactor">
    <cofactor evidence="1">
        <name>pyridoxal 5'-phosphate</name>
        <dbReference type="ChEBI" id="CHEBI:597326"/>
    </cofactor>
</comment>
<evidence type="ECO:0000256" key="1">
    <source>
        <dbReference type="ARBA" id="ARBA00001933"/>
    </source>
</evidence>
<dbReference type="GO" id="GO:0004123">
    <property type="term" value="F:cystathionine gamma-lyase activity"/>
    <property type="evidence" value="ECO:0007669"/>
    <property type="project" value="TreeGrafter"/>
</dbReference>